<evidence type="ECO:0000313" key="8">
    <source>
        <dbReference type="EMBL" id="TCL46543.1"/>
    </source>
</evidence>
<dbReference type="Pfam" id="PF00293">
    <property type="entry name" value="NUDIX"/>
    <property type="match status" value="1"/>
</dbReference>
<dbReference type="GO" id="GO:0016818">
    <property type="term" value="F:hydrolase activity, acting on acid anhydrides, in phosphorus-containing anhydrides"/>
    <property type="evidence" value="ECO:0007669"/>
    <property type="project" value="TreeGrafter"/>
</dbReference>
<proteinExistence type="inferred from homology"/>
<dbReference type="AlphaFoldDB" id="A0A4R1QB07"/>
<feature type="domain" description="Nudix hydrolase" evidence="7">
    <location>
        <begin position="11"/>
        <end position="145"/>
    </location>
</feature>
<keyword evidence="4 6" id="KW-0378">Hydrolase</keyword>
<dbReference type="GO" id="GO:0005737">
    <property type="term" value="C:cytoplasm"/>
    <property type="evidence" value="ECO:0007669"/>
    <property type="project" value="TreeGrafter"/>
</dbReference>
<dbReference type="RefSeq" id="WP_132949271.1">
    <property type="nucleotide sequence ID" value="NZ_BSVG01000011.1"/>
</dbReference>
<dbReference type="Gene3D" id="3.90.79.10">
    <property type="entry name" value="Nucleoside Triphosphate Pyrophosphohydrolase"/>
    <property type="match status" value="1"/>
</dbReference>
<evidence type="ECO:0000256" key="4">
    <source>
        <dbReference type="ARBA" id="ARBA00022801"/>
    </source>
</evidence>
<keyword evidence="5" id="KW-0460">Magnesium</keyword>
<dbReference type="InterPro" id="IPR020476">
    <property type="entry name" value="Nudix_hydrolase"/>
</dbReference>
<dbReference type="PANTHER" id="PTHR43758:SF8">
    <property type="entry name" value="8-OXO-DGTP DIPHOSPHATASE YTKD-RELATED"/>
    <property type="match status" value="1"/>
</dbReference>
<comment type="similarity">
    <text evidence="2 6">Belongs to the Nudix hydrolase family.</text>
</comment>
<dbReference type="GO" id="GO:0046872">
    <property type="term" value="F:metal ion binding"/>
    <property type="evidence" value="ECO:0007669"/>
    <property type="project" value="UniProtKB-KW"/>
</dbReference>
<evidence type="ECO:0000256" key="5">
    <source>
        <dbReference type="ARBA" id="ARBA00022842"/>
    </source>
</evidence>
<dbReference type="InterPro" id="IPR015797">
    <property type="entry name" value="NUDIX_hydrolase-like_dom_sf"/>
</dbReference>
<dbReference type="InterPro" id="IPR000086">
    <property type="entry name" value="NUDIX_hydrolase_dom"/>
</dbReference>
<dbReference type="NCBIfam" id="TIGR02705">
    <property type="entry name" value="nudix_YtkD"/>
    <property type="match status" value="1"/>
</dbReference>
<dbReference type="PROSITE" id="PS00893">
    <property type="entry name" value="NUDIX_BOX"/>
    <property type="match status" value="1"/>
</dbReference>
<protein>
    <submittedName>
        <fullName evidence="8">8-oxo-dGTP diphosphatase</fullName>
    </submittedName>
</protein>
<dbReference type="PRINTS" id="PR00502">
    <property type="entry name" value="NUDIXFAMILY"/>
</dbReference>
<comment type="cofactor">
    <cofactor evidence="1">
        <name>Mg(2+)</name>
        <dbReference type="ChEBI" id="CHEBI:18420"/>
    </cofactor>
</comment>
<gene>
    <name evidence="8" type="ORF">EDD69_11563</name>
</gene>
<comment type="caution">
    <text evidence="8">The sequence shown here is derived from an EMBL/GenBank/DDBJ whole genome shotgun (WGS) entry which is preliminary data.</text>
</comment>
<sequence>MLTFYDYYGNRVRLSFTKNAFSSEPKHVFVICRYRNGWLLTEHRERGLEFPGGKMEEGETPEEAAIREVREETGGIVRELMYLGQYEVMGKTETIIKNIYVAYVDELIQQPSYFETNGPVYIEQLPQNIRSDDRFSFIMKDDVLTYSLLEMKKRSFV</sequence>
<evidence type="ECO:0000256" key="3">
    <source>
        <dbReference type="ARBA" id="ARBA00022723"/>
    </source>
</evidence>
<name>A0A4R1QB07_9BACL</name>
<evidence type="ECO:0000313" key="9">
    <source>
        <dbReference type="Proteomes" id="UP000295658"/>
    </source>
</evidence>
<evidence type="ECO:0000256" key="2">
    <source>
        <dbReference type="ARBA" id="ARBA00005582"/>
    </source>
</evidence>
<organism evidence="8 9">
    <name type="scientific">Thermolongibacillus altinsuensis</name>
    <dbReference type="NCBI Taxonomy" id="575256"/>
    <lineage>
        <taxon>Bacteria</taxon>
        <taxon>Bacillati</taxon>
        <taxon>Bacillota</taxon>
        <taxon>Bacilli</taxon>
        <taxon>Bacillales</taxon>
        <taxon>Anoxybacillaceae</taxon>
        <taxon>Thermolongibacillus</taxon>
    </lineage>
</organism>
<dbReference type="InterPro" id="IPR014078">
    <property type="entry name" value="Nudix_YtkD"/>
</dbReference>
<keyword evidence="3" id="KW-0479">Metal-binding</keyword>
<evidence type="ECO:0000256" key="1">
    <source>
        <dbReference type="ARBA" id="ARBA00001946"/>
    </source>
</evidence>
<dbReference type="OrthoDB" id="9131041at2"/>
<keyword evidence="9" id="KW-1185">Reference proteome</keyword>
<evidence type="ECO:0000256" key="6">
    <source>
        <dbReference type="RuleBase" id="RU003476"/>
    </source>
</evidence>
<dbReference type="SUPFAM" id="SSF55811">
    <property type="entry name" value="Nudix"/>
    <property type="match status" value="1"/>
</dbReference>
<dbReference type="CDD" id="cd04665">
    <property type="entry name" value="NUDIX_RppH"/>
    <property type="match status" value="1"/>
</dbReference>
<dbReference type="Proteomes" id="UP000295658">
    <property type="component" value="Unassembled WGS sequence"/>
</dbReference>
<dbReference type="PANTHER" id="PTHR43758">
    <property type="entry name" value="7,8-DIHYDRO-8-OXOGUANINE TRIPHOSPHATASE"/>
    <property type="match status" value="1"/>
</dbReference>
<dbReference type="EMBL" id="SLUL01000015">
    <property type="protein sequence ID" value="TCL46543.1"/>
    <property type="molecule type" value="Genomic_DNA"/>
</dbReference>
<accession>A0A4R1QB07</accession>
<dbReference type="InterPro" id="IPR020084">
    <property type="entry name" value="NUDIX_hydrolase_CS"/>
</dbReference>
<reference evidence="8 9" key="1">
    <citation type="submission" date="2019-03" db="EMBL/GenBank/DDBJ databases">
        <title>Genomic Encyclopedia of Type Strains, Phase IV (KMG-IV): sequencing the most valuable type-strain genomes for metagenomic binning, comparative biology and taxonomic classification.</title>
        <authorList>
            <person name="Goeker M."/>
        </authorList>
    </citation>
    <scope>NUCLEOTIDE SEQUENCE [LARGE SCALE GENOMIC DNA]</scope>
    <source>
        <strain evidence="8 9">DSM 24979</strain>
    </source>
</reference>
<dbReference type="PROSITE" id="PS51462">
    <property type="entry name" value="NUDIX"/>
    <property type="match status" value="1"/>
</dbReference>
<evidence type="ECO:0000259" key="7">
    <source>
        <dbReference type="PROSITE" id="PS51462"/>
    </source>
</evidence>